<gene>
    <name evidence="2" type="ORF">FRACYDRAFT_247692</name>
</gene>
<feature type="compositionally biased region" description="Polar residues" evidence="1">
    <location>
        <begin position="198"/>
        <end position="207"/>
    </location>
</feature>
<organism evidence="2 3">
    <name type="scientific">Fragilariopsis cylindrus CCMP1102</name>
    <dbReference type="NCBI Taxonomy" id="635003"/>
    <lineage>
        <taxon>Eukaryota</taxon>
        <taxon>Sar</taxon>
        <taxon>Stramenopiles</taxon>
        <taxon>Ochrophyta</taxon>
        <taxon>Bacillariophyta</taxon>
        <taxon>Bacillariophyceae</taxon>
        <taxon>Bacillariophycidae</taxon>
        <taxon>Bacillariales</taxon>
        <taxon>Bacillariaceae</taxon>
        <taxon>Fragilariopsis</taxon>
    </lineage>
</organism>
<feature type="compositionally biased region" description="Low complexity" evidence="1">
    <location>
        <begin position="56"/>
        <end position="70"/>
    </location>
</feature>
<feature type="region of interest" description="Disordered" evidence="1">
    <location>
        <begin position="136"/>
        <end position="217"/>
    </location>
</feature>
<reference evidence="2 3" key="1">
    <citation type="submission" date="2016-09" db="EMBL/GenBank/DDBJ databases">
        <title>Extensive genetic diversity and differential bi-allelic expression allows diatom success in the polar Southern Ocean.</title>
        <authorList>
            <consortium name="DOE Joint Genome Institute"/>
            <person name="Mock T."/>
            <person name="Otillar R.P."/>
            <person name="Strauss J."/>
            <person name="Dupont C."/>
            <person name="Frickenhaus S."/>
            <person name="Maumus F."/>
            <person name="Mcmullan M."/>
            <person name="Sanges R."/>
            <person name="Schmutz J."/>
            <person name="Toseland A."/>
            <person name="Valas R."/>
            <person name="Veluchamy A."/>
            <person name="Ward B.J."/>
            <person name="Allen A."/>
            <person name="Barry K."/>
            <person name="Falciatore A."/>
            <person name="Ferrante M."/>
            <person name="Fortunato A.E."/>
            <person name="Gloeckner G."/>
            <person name="Gruber A."/>
            <person name="Hipkin R."/>
            <person name="Janech M."/>
            <person name="Kroth P."/>
            <person name="Leese F."/>
            <person name="Lindquist E."/>
            <person name="Lyon B.R."/>
            <person name="Martin J."/>
            <person name="Mayer C."/>
            <person name="Parker M."/>
            <person name="Quesneville H."/>
            <person name="Raymond J."/>
            <person name="Uhlig C."/>
            <person name="Valentin K.U."/>
            <person name="Worden A.Z."/>
            <person name="Armbrust E.V."/>
            <person name="Bowler C."/>
            <person name="Green B."/>
            <person name="Moulton V."/>
            <person name="Van Oosterhout C."/>
            <person name="Grigoriev I."/>
        </authorList>
    </citation>
    <scope>NUCLEOTIDE SEQUENCE [LARGE SCALE GENOMIC DNA]</scope>
    <source>
        <strain evidence="2 3">CCMP1102</strain>
    </source>
</reference>
<dbReference type="InParanoid" id="A0A1E7EVU1"/>
<feature type="region of interest" description="Disordered" evidence="1">
    <location>
        <begin position="46"/>
        <end position="111"/>
    </location>
</feature>
<proteinExistence type="predicted"/>
<dbReference type="AlphaFoldDB" id="A0A1E7EVU1"/>
<feature type="compositionally biased region" description="Basic residues" evidence="1">
    <location>
        <begin position="137"/>
        <end position="152"/>
    </location>
</feature>
<dbReference type="OrthoDB" id="48691at2759"/>
<keyword evidence="3" id="KW-1185">Reference proteome</keyword>
<dbReference type="Proteomes" id="UP000095751">
    <property type="component" value="Unassembled WGS sequence"/>
</dbReference>
<evidence type="ECO:0000313" key="2">
    <source>
        <dbReference type="EMBL" id="OEU10081.1"/>
    </source>
</evidence>
<name>A0A1E7EVU1_9STRA</name>
<evidence type="ECO:0000313" key="3">
    <source>
        <dbReference type="Proteomes" id="UP000095751"/>
    </source>
</evidence>
<dbReference type="KEGG" id="fcy:FRACYDRAFT_247692"/>
<protein>
    <submittedName>
        <fullName evidence="2">Uncharacterized protein</fullName>
    </submittedName>
</protein>
<dbReference type="EMBL" id="KV784373">
    <property type="protein sequence ID" value="OEU10081.1"/>
    <property type="molecule type" value="Genomic_DNA"/>
</dbReference>
<accession>A0A1E7EVU1</accession>
<evidence type="ECO:0000256" key="1">
    <source>
        <dbReference type="SAM" id="MobiDB-lite"/>
    </source>
</evidence>
<sequence>MAEEVAEYESQLANIVQLLEESPDDEALLALKKDMEELLELSRASIEAEATTSEQLASTTITTTAISDDLPLPPPPPHFDATSISDDLPLPPPPVDAAHNESSAAKEAPPMAAAAHANIYNDVDSGVVQTLASIKKVAPHKAKKSSTKKKKVKDFVLPDHLIPTDDDTEAERNKKRRSAKALKNKYRHEKKEIESSNKQKSWQSFQKKTVGKKSDDSSSIFATKEGVNDRVVFIFPKKSFYLEEKYNTKSACVYHSRSGHGKYSCNTLYSKNQ</sequence>
<feature type="compositionally biased region" description="Basic residues" evidence="1">
    <location>
        <begin position="173"/>
        <end position="188"/>
    </location>
</feature>